<dbReference type="EC" id="3.1.1.-" evidence="4"/>
<gene>
    <name evidence="6" type="ORF">V3330_02545</name>
</gene>
<comment type="caution">
    <text evidence="6">The sequence shown here is derived from an EMBL/GenBank/DDBJ whole genome shotgun (WGS) entry which is preliminary data.</text>
</comment>
<comment type="similarity">
    <text evidence="1 4">Belongs to the type-B carboxylesterase/lipase family.</text>
</comment>
<dbReference type="InterPro" id="IPR002018">
    <property type="entry name" value="CarbesteraseB"/>
</dbReference>
<dbReference type="GO" id="GO:0016787">
    <property type="term" value="F:hydrolase activity"/>
    <property type="evidence" value="ECO:0007669"/>
    <property type="project" value="UniProtKB-KW"/>
</dbReference>
<dbReference type="InterPro" id="IPR019826">
    <property type="entry name" value="Carboxylesterase_B_AS"/>
</dbReference>
<evidence type="ECO:0000256" key="2">
    <source>
        <dbReference type="ARBA" id="ARBA00022729"/>
    </source>
</evidence>
<dbReference type="InterPro" id="IPR019546">
    <property type="entry name" value="TAT_signal_bac_arc"/>
</dbReference>
<dbReference type="PROSITE" id="PS51318">
    <property type="entry name" value="TAT"/>
    <property type="match status" value="1"/>
</dbReference>
<dbReference type="PROSITE" id="PS00122">
    <property type="entry name" value="CARBOXYLESTERASE_B_1"/>
    <property type="match status" value="1"/>
</dbReference>
<dbReference type="InterPro" id="IPR050309">
    <property type="entry name" value="Type-B_Carboxylest/Lipase"/>
</dbReference>
<evidence type="ECO:0000256" key="4">
    <source>
        <dbReference type="RuleBase" id="RU361235"/>
    </source>
</evidence>
<reference evidence="6 7" key="1">
    <citation type="submission" date="2024-02" db="EMBL/GenBank/DDBJ databases">
        <title>A novel Wenzhouxiangellaceae bacterium, isolated from coastal sediments.</title>
        <authorList>
            <person name="Du Z.-J."/>
            <person name="Ye Y.-Q."/>
            <person name="Zhang X.-Y."/>
        </authorList>
    </citation>
    <scope>NUCLEOTIDE SEQUENCE [LARGE SCALE GENOMIC DNA]</scope>
    <source>
        <strain evidence="6 7">CH-27</strain>
    </source>
</reference>
<dbReference type="EMBL" id="JAZHOG010000001">
    <property type="protein sequence ID" value="MEJ8566494.1"/>
    <property type="molecule type" value="Genomic_DNA"/>
</dbReference>
<dbReference type="InterPro" id="IPR006311">
    <property type="entry name" value="TAT_signal"/>
</dbReference>
<dbReference type="PANTHER" id="PTHR11559">
    <property type="entry name" value="CARBOXYLESTERASE"/>
    <property type="match status" value="1"/>
</dbReference>
<dbReference type="Proteomes" id="UP001359886">
    <property type="component" value="Unassembled WGS sequence"/>
</dbReference>
<dbReference type="PROSITE" id="PS51257">
    <property type="entry name" value="PROKAR_LIPOPROTEIN"/>
    <property type="match status" value="1"/>
</dbReference>
<protein>
    <recommendedName>
        <fullName evidence="4">Carboxylic ester hydrolase</fullName>
        <ecNumber evidence="4">3.1.1.-</ecNumber>
    </recommendedName>
</protein>
<organism evidence="6 7">
    <name type="scientific">Elongatibacter sediminis</name>
    <dbReference type="NCBI Taxonomy" id="3119006"/>
    <lineage>
        <taxon>Bacteria</taxon>
        <taxon>Pseudomonadati</taxon>
        <taxon>Pseudomonadota</taxon>
        <taxon>Gammaproteobacteria</taxon>
        <taxon>Chromatiales</taxon>
        <taxon>Wenzhouxiangellaceae</taxon>
        <taxon>Elongatibacter</taxon>
    </lineage>
</organism>
<evidence type="ECO:0000256" key="1">
    <source>
        <dbReference type="ARBA" id="ARBA00005964"/>
    </source>
</evidence>
<dbReference type="RefSeq" id="WP_354693812.1">
    <property type="nucleotide sequence ID" value="NZ_JAZHOG010000001.1"/>
</dbReference>
<keyword evidence="2" id="KW-0732">Signal</keyword>
<dbReference type="NCBIfam" id="TIGR01409">
    <property type="entry name" value="TAT_signal_seq"/>
    <property type="match status" value="1"/>
</dbReference>
<dbReference type="SUPFAM" id="SSF53474">
    <property type="entry name" value="alpha/beta-Hydrolases"/>
    <property type="match status" value="1"/>
</dbReference>
<dbReference type="Pfam" id="PF10518">
    <property type="entry name" value="TAT_signal"/>
    <property type="match status" value="1"/>
</dbReference>
<evidence type="ECO:0000259" key="5">
    <source>
        <dbReference type="Pfam" id="PF00135"/>
    </source>
</evidence>
<dbReference type="Gene3D" id="3.40.50.1820">
    <property type="entry name" value="alpha/beta hydrolase"/>
    <property type="match status" value="1"/>
</dbReference>
<evidence type="ECO:0000313" key="7">
    <source>
        <dbReference type="Proteomes" id="UP001359886"/>
    </source>
</evidence>
<name>A0AAW9RC78_9GAMM</name>
<evidence type="ECO:0000313" key="6">
    <source>
        <dbReference type="EMBL" id="MEJ8566494.1"/>
    </source>
</evidence>
<sequence>MGKISRRHFLQGSAAGTAAALVGGCFAIRGASEADTLIAETHQGPVLGVALGDSVRFLGIPFAAAPTGPLRFRAPEPAKRRDFVFSATSFAPAPIQNPPREGLYGPGALPLSEDCLSLNIWRPYGAGPHPVYVWIHGGGNVAGSSRMPVFDGARFARHGIVCVTLTYRVGAFGFLDVSSILGSDYAGSGNNGMLDILAALEWVRDNIAAFGGDPQAVTVGGQSAGAKNVCTLLGMPAARGLFRSAIAQSGGAETLNSAAAAAHMAELFAHEVEGNATAIEKMSAQHLLLIQNRVAAKWPRKYPFRPVIDGIHLPKLPLSSLQAGEGHRVPLLIGTTRDEVAFFGPNDTRDGAVVQSDLANISLSDFAPVYARYPSIMPESDAIDRRYAALTAEEYGIPTIHAADAHGSHAPTWRYRLDMPRNTDPNAGYAVHGSELPLVWDKQDDPGSAVLGPEGPEAEALAARMHAHWVSFIRNGAPDLSIDPGWGRYEDKARRTMLFDRDSRVASDPGRAERKLWEMANFDFS</sequence>
<keyword evidence="7" id="KW-1185">Reference proteome</keyword>
<accession>A0AAW9RC78</accession>
<dbReference type="AlphaFoldDB" id="A0AAW9RC78"/>
<dbReference type="InterPro" id="IPR029058">
    <property type="entry name" value="AB_hydrolase_fold"/>
</dbReference>
<evidence type="ECO:0000256" key="3">
    <source>
        <dbReference type="ARBA" id="ARBA00022801"/>
    </source>
</evidence>
<feature type="domain" description="Carboxylesterase type B" evidence="5">
    <location>
        <begin position="37"/>
        <end position="511"/>
    </location>
</feature>
<proteinExistence type="inferred from homology"/>
<dbReference type="Pfam" id="PF00135">
    <property type="entry name" value="COesterase"/>
    <property type="match status" value="1"/>
</dbReference>
<keyword evidence="3 4" id="KW-0378">Hydrolase</keyword>